<keyword evidence="1" id="KW-0547">Nucleotide-binding</keyword>
<dbReference type="CDD" id="cd00009">
    <property type="entry name" value="AAA"/>
    <property type="match status" value="1"/>
</dbReference>
<organism evidence="9 10">
    <name type="scientific">Paludisphaera mucosa</name>
    <dbReference type="NCBI Taxonomy" id="3030827"/>
    <lineage>
        <taxon>Bacteria</taxon>
        <taxon>Pseudomonadati</taxon>
        <taxon>Planctomycetota</taxon>
        <taxon>Planctomycetia</taxon>
        <taxon>Isosphaerales</taxon>
        <taxon>Isosphaeraceae</taxon>
        <taxon>Paludisphaera</taxon>
    </lineage>
</organism>
<dbReference type="EMBL" id="JARRAG010000001">
    <property type="protein sequence ID" value="MDG3003302.1"/>
    <property type="molecule type" value="Genomic_DNA"/>
</dbReference>
<dbReference type="PROSITE" id="PS50110">
    <property type="entry name" value="RESPONSE_REGULATORY"/>
    <property type="match status" value="1"/>
</dbReference>
<dbReference type="Proteomes" id="UP001216907">
    <property type="component" value="Unassembled WGS sequence"/>
</dbReference>
<evidence type="ECO:0000259" key="7">
    <source>
        <dbReference type="PROSITE" id="PS50045"/>
    </source>
</evidence>
<dbReference type="Pfam" id="PF02954">
    <property type="entry name" value="HTH_8"/>
    <property type="match status" value="1"/>
</dbReference>
<name>A0ABT6F6Z8_9BACT</name>
<dbReference type="SUPFAM" id="SSF52172">
    <property type="entry name" value="CheY-like"/>
    <property type="match status" value="1"/>
</dbReference>
<dbReference type="SMART" id="SM00448">
    <property type="entry name" value="REC"/>
    <property type="match status" value="1"/>
</dbReference>
<feature type="domain" description="Response regulatory" evidence="8">
    <location>
        <begin position="11"/>
        <end position="125"/>
    </location>
</feature>
<dbReference type="InterPro" id="IPR025662">
    <property type="entry name" value="Sigma_54_int_dom_ATP-bd_1"/>
</dbReference>
<keyword evidence="10" id="KW-1185">Reference proteome</keyword>
<gene>
    <name evidence="9" type="ORF">PZE19_05955</name>
</gene>
<evidence type="ECO:0000313" key="9">
    <source>
        <dbReference type="EMBL" id="MDG3003302.1"/>
    </source>
</evidence>
<dbReference type="InterPro" id="IPR002078">
    <property type="entry name" value="Sigma_54_int"/>
</dbReference>
<evidence type="ECO:0000256" key="2">
    <source>
        <dbReference type="ARBA" id="ARBA00022840"/>
    </source>
</evidence>
<keyword evidence="3" id="KW-0805">Transcription regulation</keyword>
<dbReference type="InterPro" id="IPR002197">
    <property type="entry name" value="HTH_Fis"/>
</dbReference>
<feature type="modified residue" description="4-aspartylphosphate" evidence="6">
    <location>
        <position position="60"/>
    </location>
</feature>
<dbReference type="InterPro" id="IPR025943">
    <property type="entry name" value="Sigma_54_int_dom_ATP-bd_2"/>
</dbReference>
<dbReference type="SMART" id="SM00382">
    <property type="entry name" value="AAA"/>
    <property type="match status" value="1"/>
</dbReference>
<dbReference type="Pfam" id="PF00072">
    <property type="entry name" value="Response_reg"/>
    <property type="match status" value="1"/>
</dbReference>
<comment type="caution">
    <text evidence="9">The sequence shown here is derived from an EMBL/GenBank/DDBJ whole genome shotgun (WGS) entry which is preliminary data.</text>
</comment>
<dbReference type="PROSITE" id="PS00676">
    <property type="entry name" value="SIGMA54_INTERACT_2"/>
    <property type="match status" value="1"/>
</dbReference>
<dbReference type="InterPro" id="IPR058031">
    <property type="entry name" value="AAA_lid_NorR"/>
</dbReference>
<evidence type="ECO:0000256" key="4">
    <source>
        <dbReference type="ARBA" id="ARBA00023125"/>
    </source>
</evidence>
<keyword evidence="5" id="KW-0804">Transcription</keyword>
<reference evidence="9 10" key="1">
    <citation type="submission" date="2023-03" db="EMBL/GenBank/DDBJ databases">
        <title>Paludisphaera mucosa sp. nov. a novel planctomycete from northern fen.</title>
        <authorList>
            <person name="Ivanova A."/>
        </authorList>
    </citation>
    <scope>NUCLEOTIDE SEQUENCE [LARGE SCALE GENOMIC DNA]</scope>
    <source>
        <strain evidence="9 10">Pla2</strain>
    </source>
</reference>
<dbReference type="PROSITE" id="PS00675">
    <property type="entry name" value="SIGMA54_INTERACT_1"/>
    <property type="match status" value="1"/>
</dbReference>
<keyword evidence="4" id="KW-0238">DNA-binding</keyword>
<dbReference type="InterPro" id="IPR011006">
    <property type="entry name" value="CheY-like_superfamily"/>
</dbReference>
<dbReference type="Gene3D" id="1.10.8.60">
    <property type="match status" value="1"/>
</dbReference>
<evidence type="ECO:0000256" key="5">
    <source>
        <dbReference type="ARBA" id="ARBA00023163"/>
    </source>
</evidence>
<dbReference type="InterPro" id="IPR003593">
    <property type="entry name" value="AAA+_ATPase"/>
</dbReference>
<accession>A0ABT6F6Z8</accession>
<dbReference type="PANTHER" id="PTHR32071">
    <property type="entry name" value="TRANSCRIPTIONAL REGULATORY PROTEIN"/>
    <property type="match status" value="1"/>
</dbReference>
<dbReference type="Pfam" id="PF00158">
    <property type="entry name" value="Sigma54_activat"/>
    <property type="match status" value="1"/>
</dbReference>
<dbReference type="Gene3D" id="3.40.50.2300">
    <property type="match status" value="1"/>
</dbReference>
<dbReference type="InterPro" id="IPR009057">
    <property type="entry name" value="Homeodomain-like_sf"/>
</dbReference>
<dbReference type="PROSITE" id="PS00688">
    <property type="entry name" value="SIGMA54_INTERACT_3"/>
    <property type="match status" value="1"/>
</dbReference>
<dbReference type="InterPro" id="IPR025944">
    <property type="entry name" value="Sigma_54_int_dom_CS"/>
</dbReference>
<evidence type="ECO:0000256" key="1">
    <source>
        <dbReference type="ARBA" id="ARBA00022741"/>
    </source>
</evidence>
<keyword evidence="6" id="KW-0597">Phosphoprotein</keyword>
<evidence type="ECO:0000256" key="3">
    <source>
        <dbReference type="ARBA" id="ARBA00023015"/>
    </source>
</evidence>
<evidence type="ECO:0000259" key="8">
    <source>
        <dbReference type="PROSITE" id="PS50110"/>
    </source>
</evidence>
<dbReference type="Pfam" id="PF25601">
    <property type="entry name" value="AAA_lid_14"/>
    <property type="match status" value="1"/>
</dbReference>
<dbReference type="InterPro" id="IPR027417">
    <property type="entry name" value="P-loop_NTPase"/>
</dbReference>
<dbReference type="Gene3D" id="3.40.50.300">
    <property type="entry name" value="P-loop containing nucleotide triphosphate hydrolases"/>
    <property type="match status" value="1"/>
</dbReference>
<dbReference type="PANTHER" id="PTHR32071:SF100">
    <property type="entry name" value="RESPONSE REGULATOR PROTEIN PILR"/>
    <property type="match status" value="1"/>
</dbReference>
<protein>
    <submittedName>
        <fullName evidence="9">Sigma-54 dependent transcriptional regulator</fullName>
    </submittedName>
</protein>
<feature type="domain" description="Sigma-54 factor interaction" evidence="7">
    <location>
        <begin position="150"/>
        <end position="379"/>
    </location>
</feature>
<evidence type="ECO:0000256" key="6">
    <source>
        <dbReference type="PROSITE-ProRule" id="PRU00169"/>
    </source>
</evidence>
<dbReference type="RefSeq" id="WP_277859655.1">
    <property type="nucleotide sequence ID" value="NZ_JARRAG010000001.1"/>
</dbReference>
<dbReference type="PROSITE" id="PS50045">
    <property type="entry name" value="SIGMA54_INTERACT_4"/>
    <property type="match status" value="1"/>
</dbReference>
<keyword evidence="2" id="KW-0067">ATP-binding</keyword>
<dbReference type="SUPFAM" id="SSF46689">
    <property type="entry name" value="Homeodomain-like"/>
    <property type="match status" value="1"/>
</dbReference>
<dbReference type="Gene3D" id="1.10.10.60">
    <property type="entry name" value="Homeodomain-like"/>
    <property type="match status" value="1"/>
</dbReference>
<dbReference type="InterPro" id="IPR001789">
    <property type="entry name" value="Sig_transdc_resp-reg_receiver"/>
</dbReference>
<dbReference type="SUPFAM" id="SSF52540">
    <property type="entry name" value="P-loop containing nucleoside triphosphate hydrolases"/>
    <property type="match status" value="1"/>
</dbReference>
<evidence type="ECO:0000313" key="10">
    <source>
        <dbReference type="Proteomes" id="UP001216907"/>
    </source>
</evidence>
<sequence length="466" mass="51663">MIDKSHRGGLRILFADDEAHLRDLMQMELPRLGHEVTVCPDGTAALKALERGSYDAALLDIRMPGITGIDVLTQIKLLSPETQVILLTGHATVDTAVQALRLGAFDYLTKPCKWAELEVILNRVAERRDLSNKNVALESRLKAAEGAPLLIGETPAMQQVRRLIDTIAPTEATVMILGETGTGKELVARNLHERSDRVKGVFIPVNCGALPENLVESELFGHRKGAFTGAESNRKGLFEVANGGTLFLDEVGELDKSVQVKLLRFLESGEIRRVGENEPFRVDVRVVCATNRDLREMVANDLFREDLFFRLNTFEILLPPLRERRYDIPELARHMLTRYAVRRGLTETSISAEAVDVLSSHNWPGNIRELANAVERALILAGNGPIRPEHLPTQLPARSRTQPGTAQGISAPHFAIPDGTPTLRDIEMSYIQVVLEKHNGNKPAASKELGISLKTLYNKINQLQQM</sequence>
<proteinExistence type="predicted"/>